<dbReference type="PANTHER" id="PTHR12964:SF0">
    <property type="entry name" value="NADH DEHYDROGENASE [UBIQUINONE] 1 ALPHA SUBCOMPLEX SUBUNIT 6"/>
    <property type="match status" value="1"/>
</dbReference>
<keyword evidence="5" id="KW-0999">Mitochondrion inner membrane</keyword>
<keyword evidence="11" id="KW-1185">Reference proteome</keyword>
<protein>
    <recommendedName>
        <fullName evidence="9">Complex 1 LYR protein domain-containing protein</fullName>
    </recommendedName>
</protein>
<evidence type="ECO:0000256" key="7">
    <source>
        <dbReference type="ARBA" id="ARBA00023128"/>
    </source>
</evidence>
<dbReference type="Proteomes" id="UP000355283">
    <property type="component" value="Unassembled WGS sequence"/>
</dbReference>
<dbReference type="Pfam" id="PF05347">
    <property type="entry name" value="Complex1_LYR"/>
    <property type="match status" value="1"/>
</dbReference>
<organism evidence="10 11">
    <name type="scientific">Nannochloropsis salina CCMP1776</name>
    <dbReference type="NCBI Taxonomy" id="1027361"/>
    <lineage>
        <taxon>Eukaryota</taxon>
        <taxon>Sar</taxon>
        <taxon>Stramenopiles</taxon>
        <taxon>Ochrophyta</taxon>
        <taxon>Eustigmatophyceae</taxon>
        <taxon>Eustigmatales</taxon>
        <taxon>Monodopsidaceae</taxon>
        <taxon>Microchloropsis</taxon>
        <taxon>Microchloropsis salina</taxon>
    </lineage>
</organism>
<dbReference type="AlphaFoldDB" id="A0A4D9D5Z3"/>
<evidence type="ECO:0000256" key="2">
    <source>
        <dbReference type="ARBA" id="ARBA00009508"/>
    </source>
</evidence>
<dbReference type="GO" id="GO:0006979">
    <property type="term" value="P:response to oxidative stress"/>
    <property type="evidence" value="ECO:0007669"/>
    <property type="project" value="TreeGrafter"/>
</dbReference>
<evidence type="ECO:0000313" key="11">
    <source>
        <dbReference type="Proteomes" id="UP000355283"/>
    </source>
</evidence>
<keyword evidence="7" id="KW-0496">Mitochondrion</keyword>
<dbReference type="EMBL" id="SDOX01000007">
    <property type="protein sequence ID" value="TFJ86796.1"/>
    <property type="molecule type" value="Genomic_DNA"/>
</dbReference>
<dbReference type="PANTHER" id="PTHR12964">
    <property type="entry name" value="NADH-UBIQUINONE OXIDOREDUCTASE B14 SUBUNIT"/>
    <property type="match status" value="1"/>
</dbReference>
<evidence type="ECO:0000256" key="6">
    <source>
        <dbReference type="ARBA" id="ARBA00022982"/>
    </source>
</evidence>
<keyword evidence="6" id="KW-0249">Electron transport</keyword>
<evidence type="ECO:0000259" key="9">
    <source>
        <dbReference type="Pfam" id="PF05347"/>
    </source>
</evidence>
<evidence type="ECO:0000256" key="4">
    <source>
        <dbReference type="ARBA" id="ARBA00022660"/>
    </source>
</evidence>
<keyword evidence="8" id="KW-0472">Membrane</keyword>
<evidence type="ECO:0000256" key="3">
    <source>
        <dbReference type="ARBA" id="ARBA00022448"/>
    </source>
</evidence>
<dbReference type="InterPro" id="IPR045299">
    <property type="entry name" value="Complex1_LYR_NDUFA6_LYRM6"/>
</dbReference>
<accession>A0A4D9D5Z3</accession>
<feature type="domain" description="Complex 1 LYR protein" evidence="9">
    <location>
        <begin position="20"/>
        <end position="80"/>
    </location>
</feature>
<comment type="similarity">
    <text evidence="2">Belongs to the complex I LYR family.</text>
</comment>
<evidence type="ECO:0000256" key="5">
    <source>
        <dbReference type="ARBA" id="ARBA00022792"/>
    </source>
</evidence>
<dbReference type="GO" id="GO:0005743">
    <property type="term" value="C:mitochondrial inner membrane"/>
    <property type="evidence" value="ECO:0007669"/>
    <property type="project" value="UniProtKB-SubCell"/>
</dbReference>
<dbReference type="InterPro" id="IPR008011">
    <property type="entry name" value="Complex1_LYR_dom"/>
</dbReference>
<dbReference type="CDD" id="cd20266">
    <property type="entry name" value="Complex1_LYR_NDUFA6_LYRM6"/>
    <property type="match status" value="1"/>
</dbReference>
<comment type="caution">
    <text evidence="10">The sequence shown here is derived from an EMBL/GenBank/DDBJ whole genome shotgun (WGS) entry which is preliminary data.</text>
</comment>
<evidence type="ECO:0000256" key="1">
    <source>
        <dbReference type="ARBA" id="ARBA00004443"/>
    </source>
</evidence>
<dbReference type="InterPro" id="IPR016488">
    <property type="entry name" value="NADH_Ub_cplx-1_asu_su-6"/>
</dbReference>
<gene>
    <name evidence="10" type="ORF">NSK_001884</name>
</gene>
<dbReference type="OrthoDB" id="14535at2759"/>
<dbReference type="GO" id="GO:0045271">
    <property type="term" value="C:respiratory chain complex I"/>
    <property type="evidence" value="ECO:0007669"/>
    <property type="project" value="InterPro"/>
</dbReference>
<reference evidence="10 11" key="1">
    <citation type="submission" date="2019-01" db="EMBL/GenBank/DDBJ databases">
        <title>Nuclear Genome Assembly of the Microalgal Biofuel strain Nannochloropsis salina CCMP1776.</title>
        <authorList>
            <person name="Hovde B."/>
        </authorList>
    </citation>
    <scope>NUCLEOTIDE SEQUENCE [LARGE SCALE GENOMIC DNA]</scope>
    <source>
        <strain evidence="10 11">CCMP1776</strain>
    </source>
</reference>
<proteinExistence type="inferred from homology"/>
<comment type="subcellular location">
    <subcellularLocation>
        <location evidence="1">Mitochondrion inner membrane</location>
        <topology evidence="1">Peripheral membrane protein</topology>
        <orientation evidence="1">Matrix side</orientation>
    </subcellularLocation>
</comment>
<evidence type="ECO:0000256" key="8">
    <source>
        <dbReference type="ARBA" id="ARBA00023136"/>
    </source>
</evidence>
<name>A0A4D9D5Z3_9STRA</name>
<keyword evidence="3" id="KW-0813">Transport</keyword>
<evidence type="ECO:0000313" key="10">
    <source>
        <dbReference type="EMBL" id="TFJ86796.1"/>
    </source>
</evidence>
<sequence length="124" mass="14473">MAFKAVASYMGKEKTPRNPVVQLYRTISKELPRVLTIYDADLAPAEARAQVQVLFRKNAHLQDPVIVDMLVKKGYMELEETLMQWKQKTHLLRLLAADTEAPRKYREKNTFTEKFLSNSFVREE</sequence>
<keyword evidence="4" id="KW-0679">Respiratory chain</keyword>